<reference evidence="5" key="1">
    <citation type="journal article" date="2019" name="Microbiol. Resour. Announc.">
        <title>Complete Genome Sequence of Halomonas olivaria, a Moderately Halophilic Bacterium Isolated from Olive Processing Effluents, Obtained by Nanopore Sequencing.</title>
        <authorList>
            <person name="Nagata S."/>
            <person name="Ii K.M."/>
            <person name="Tsukimi T."/>
            <person name="Miura M.C."/>
            <person name="Galipon J."/>
            <person name="Arakawa K."/>
        </authorList>
    </citation>
    <scope>NUCLEOTIDE SEQUENCE [LARGE SCALE GENOMIC DNA]</scope>
    <source>
        <strain evidence="5">TYRC17</strain>
    </source>
</reference>
<protein>
    <recommendedName>
        <fullName evidence="3">Cytokinin riboside 5'-monophosphate phosphoribohydrolase</fullName>
        <ecNumber evidence="3">3.2.2.n1</ecNumber>
    </recommendedName>
</protein>
<dbReference type="PANTHER" id="PTHR31223">
    <property type="entry name" value="LOG FAMILY PROTEIN YJL055W"/>
    <property type="match status" value="1"/>
</dbReference>
<keyword evidence="3" id="KW-0203">Cytokinin biosynthesis</keyword>
<gene>
    <name evidence="4" type="ORF">HORIV_05790</name>
</gene>
<comment type="catalytic activity">
    <reaction evidence="1">
        <text>AMP + H2O = D-ribose 5-phosphate + adenine</text>
        <dbReference type="Rhea" id="RHEA:20129"/>
        <dbReference type="ChEBI" id="CHEBI:15377"/>
        <dbReference type="ChEBI" id="CHEBI:16708"/>
        <dbReference type="ChEBI" id="CHEBI:78346"/>
        <dbReference type="ChEBI" id="CHEBI:456215"/>
        <dbReference type="EC" id="3.2.2.4"/>
    </reaction>
</comment>
<dbReference type="EC" id="3.2.2.n1" evidence="3"/>
<keyword evidence="5" id="KW-1185">Reference proteome</keyword>
<name>A0ABM7GCQ0_9GAMM</name>
<dbReference type="Gene3D" id="3.40.50.450">
    <property type="match status" value="1"/>
</dbReference>
<organism evidence="4 5">
    <name type="scientific">Vreelandella olivaria</name>
    <dbReference type="NCBI Taxonomy" id="390919"/>
    <lineage>
        <taxon>Bacteria</taxon>
        <taxon>Pseudomonadati</taxon>
        <taxon>Pseudomonadota</taxon>
        <taxon>Gammaproteobacteria</taxon>
        <taxon>Oceanospirillales</taxon>
        <taxon>Halomonadaceae</taxon>
        <taxon>Vreelandella</taxon>
    </lineage>
</organism>
<evidence type="ECO:0000313" key="5">
    <source>
        <dbReference type="Proteomes" id="UP000289555"/>
    </source>
</evidence>
<dbReference type="InterPro" id="IPR031100">
    <property type="entry name" value="LOG_fam"/>
</dbReference>
<dbReference type="EMBL" id="AP019416">
    <property type="protein sequence ID" value="BBI48158.1"/>
    <property type="molecule type" value="Genomic_DNA"/>
</dbReference>
<dbReference type="NCBIfam" id="TIGR00730">
    <property type="entry name" value="Rossman fold protein, TIGR00730 family"/>
    <property type="match status" value="1"/>
</dbReference>
<evidence type="ECO:0000256" key="1">
    <source>
        <dbReference type="ARBA" id="ARBA00000274"/>
    </source>
</evidence>
<proteinExistence type="inferred from homology"/>
<dbReference type="Proteomes" id="UP000289555">
    <property type="component" value="Chromosome"/>
</dbReference>
<accession>A0ABM7GCQ0</accession>
<dbReference type="Pfam" id="PF03641">
    <property type="entry name" value="Lysine_decarbox"/>
    <property type="match status" value="1"/>
</dbReference>
<sequence length="195" mass="21479">MARICVYLGSREGNSPAFRQATNQLGRTLAERGHTLVYGGARVGLMGELANAALEAGGEVIGVMPDHLVEREQAHFGLSELIRVRNMHERKATMAANADAFIALPGGIGTLEELFEIWTWGYLGLHEKPMGLLNIDEFYSPLLTFLDSTVSHGFWRLPPAKCCSMHRPPMSCLRRWKPSYKTGEGGRVTNVPGAR</sequence>
<comment type="similarity">
    <text evidence="2 3">Belongs to the LOG family.</text>
</comment>
<dbReference type="PANTHER" id="PTHR31223:SF70">
    <property type="entry name" value="LOG FAMILY PROTEIN YJL055W"/>
    <property type="match status" value="1"/>
</dbReference>
<keyword evidence="3" id="KW-0378">Hydrolase</keyword>
<dbReference type="InterPro" id="IPR005269">
    <property type="entry name" value="LOG"/>
</dbReference>
<dbReference type="SUPFAM" id="SSF102405">
    <property type="entry name" value="MCP/YpsA-like"/>
    <property type="match status" value="1"/>
</dbReference>
<evidence type="ECO:0000313" key="4">
    <source>
        <dbReference type="EMBL" id="BBI48158.1"/>
    </source>
</evidence>
<evidence type="ECO:0000256" key="2">
    <source>
        <dbReference type="ARBA" id="ARBA00006763"/>
    </source>
</evidence>
<evidence type="ECO:0000256" key="3">
    <source>
        <dbReference type="RuleBase" id="RU363015"/>
    </source>
</evidence>